<feature type="compositionally biased region" description="Acidic residues" evidence="14">
    <location>
        <begin position="470"/>
        <end position="480"/>
    </location>
</feature>
<dbReference type="SUPFAM" id="SSF47370">
    <property type="entry name" value="Bromodomain"/>
    <property type="match status" value="1"/>
</dbReference>
<keyword evidence="6" id="KW-0805">Transcription regulation</keyword>
<dbReference type="Pfam" id="PF00628">
    <property type="entry name" value="PHD"/>
    <property type="match status" value="2"/>
</dbReference>
<feature type="domain" description="PHD-type" evidence="16">
    <location>
        <begin position="73"/>
        <end position="124"/>
    </location>
</feature>
<dbReference type="InterPro" id="IPR036427">
    <property type="entry name" value="Bromodomain-like_sf"/>
</dbReference>
<dbReference type="PROSITE" id="PS51542">
    <property type="entry name" value="FYRN"/>
    <property type="match status" value="1"/>
</dbReference>
<evidence type="ECO:0000256" key="2">
    <source>
        <dbReference type="ARBA" id="ARBA00022679"/>
    </source>
</evidence>
<reference evidence="17" key="1">
    <citation type="journal article" date="2023" name="Plant J.">
        <title>The genome of the king protea, Protea cynaroides.</title>
        <authorList>
            <person name="Chang J."/>
            <person name="Duong T.A."/>
            <person name="Schoeman C."/>
            <person name="Ma X."/>
            <person name="Roodt D."/>
            <person name="Barker N."/>
            <person name="Li Z."/>
            <person name="Van de Peer Y."/>
            <person name="Mizrachi E."/>
        </authorList>
    </citation>
    <scope>NUCLEOTIDE SEQUENCE</scope>
    <source>
        <tissue evidence="17">Young leaves</tissue>
    </source>
</reference>
<protein>
    <recommendedName>
        <fullName evidence="19">Methyl-CpG-binding domain-containing protein 9</fullName>
    </recommendedName>
</protein>
<evidence type="ECO:0000313" key="18">
    <source>
        <dbReference type="Proteomes" id="UP001141806"/>
    </source>
</evidence>
<dbReference type="PROSITE" id="PS50014">
    <property type="entry name" value="BROMODOMAIN_2"/>
    <property type="match status" value="1"/>
</dbReference>
<dbReference type="InterPro" id="IPR001965">
    <property type="entry name" value="Znf_PHD"/>
</dbReference>
<dbReference type="InterPro" id="IPR013083">
    <property type="entry name" value="Znf_RING/FYVE/PHD"/>
</dbReference>
<feature type="coiled-coil region" evidence="13">
    <location>
        <begin position="1649"/>
        <end position="1676"/>
    </location>
</feature>
<dbReference type="GO" id="GO:0008270">
    <property type="term" value="F:zinc ion binding"/>
    <property type="evidence" value="ECO:0007669"/>
    <property type="project" value="UniProtKB-KW"/>
</dbReference>
<keyword evidence="4 12" id="KW-0863">Zinc-finger</keyword>
<evidence type="ECO:0008006" key="19">
    <source>
        <dbReference type="Google" id="ProtNLM"/>
    </source>
</evidence>
<keyword evidence="8" id="KW-0238">DNA-binding</keyword>
<gene>
    <name evidence="17" type="ORF">NE237_021847</name>
</gene>
<name>A0A9Q0K3Y0_9MAGN</name>
<dbReference type="PROSITE" id="PS01359">
    <property type="entry name" value="ZF_PHD_1"/>
    <property type="match status" value="2"/>
</dbReference>
<keyword evidence="18" id="KW-1185">Reference proteome</keyword>
<evidence type="ECO:0000256" key="4">
    <source>
        <dbReference type="ARBA" id="ARBA00022771"/>
    </source>
</evidence>
<evidence type="ECO:0000256" key="7">
    <source>
        <dbReference type="ARBA" id="ARBA00023117"/>
    </source>
</evidence>
<dbReference type="SUPFAM" id="SSF57903">
    <property type="entry name" value="FYVE/PHD zinc finger"/>
    <property type="match status" value="2"/>
</dbReference>
<feature type="region of interest" description="Disordered" evidence="14">
    <location>
        <begin position="1547"/>
        <end position="1574"/>
    </location>
</feature>
<evidence type="ECO:0000259" key="16">
    <source>
        <dbReference type="PROSITE" id="PS50016"/>
    </source>
</evidence>
<dbReference type="GO" id="GO:0000785">
    <property type="term" value="C:chromatin"/>
    <property type="evidence" value="ECO:0007669"/>
    <property type="project" value="UniProtKB-ARBA"/>
</dbReference>
<dbReference type="Gene3D" id="1.20.920.10">
    <property type="entry name" value="Bromodomain-like"/>
    <property type="match status" value="1"/>
</dbReference>
<dbReference type="Proteomes" id="UP001141806">
    <property type="component" value="Unassembled WGS sequence"/>
</dbReference>
<keyword evidence="7 11" id="KW-0103">Bromodomain</keyword>
<feature type="region of interest" description="Disordered" evidence="14">
    <location>
        <begin position="446"/>
        <end position="480"/>
    </location>
</feature>
<dbReference type="InterPro" id="IPR016177">
    <property type="entry name" value="DNA-bd_dom_sf"/>
</dbReference>
<dbReference type="Pfam" id="PF15613">
    <property type="entry name" value="WSD"/>
    <property type="match status" value="1"/>
</dbReference>
<keyword evidence="5" id="KW-0862">Zinc</keyword>
<dbReference type="EMBL" id="JAMYWD010000009">
    <property type="protein sequence ID" value="KAJ4961937.1"/>
    <property type="molecule type" value="Genomic_DNA"/>
</dbReference>
<feature type="compositionally biased region" description="Basic and acidic residues" evidence="14">
    <location>
        <begin position="1928"/>
        <end position="1937"/>
    </location>
</feature>
<keyword evidence="13" id="KW-0175">Coiled coil</keyword>
<dbReference type="PROSITE" id="PS50016">
    <property type="entry name" value="ZF_PHD_2"/>
    <property type="match status" value="2"/>
</dbReference>
<feature type="domain" description="PHD-type" evidence="16">
    <location>
        <begin position="1280"/>
        <end position="1330"/>
    </location>
</feature>
<dbReference type="GO" id="GO:0140993">
    <property type="term" value="F:histone modifying activity"/>
    <property type="evidence" value="ECO:0007669"/>
    <property type="project" value="UniProtKB-ARBA"/>
</dbReference>
<organism evidence="17 18">
    <name type="scientific">Protea cynaroides</name>
    <dbReference type="NCBI Taxonomy" id="273540"/>
    <lineage>
        <taxon>Eukaryota</taxon>
        <taxon>Viridiplantae</taxon>
        <taxon>Streptophyta</taxon>
        <taxon>Embryophyta</taxon>
        <taxon>Tracheophyta</taxon>
        <taxon>Spermatophyta</taxon>
        <taxon>Magnoliopsida</taxon>
        <taxon>Proteales</taxon>
        <taxon>Proteaceae</taxon>
        <taxon>Protea</taxon>
    </lineage>
</organism>
<dbReference type="InterPro" id="IPR003889">
    <property type="entry name" value="FYrich_C"/>
</dbReference>
<evidence type="ECO:0000256" key="10">
    <source>
        <dbReference type="ARBA" id="ARBA00023242"/>
    </source>
</evidence>
<dbReference type="Gene3D" id="3.30.40.10">
    <property type="entry name" value="Zinc/RING finger domain, C3HC4 (zinc finger)"/>
    <property type="match status" value="2"/>
</dbReference>
<evidence type="ECO:0000313" key="17">
    <source>
        <dbReference type="EMBL" id="KAJ4961937.1"/>
    </source>
</evidence>
<proteinExistence type="predicted"/>
<comment type="caution">
    <text evidence="17">The sequence shown here is derived from an EMBL/GenBank/DDBJ whole genome shotgun (WGS) entry which is preliminary data.</text>
</comment>
<evidence type="ECO:0000256" key="12">
    <source>
        <dbReference type="PROSITE-ProRule" id="PRU00146"/>
    </source>
</evidence>
<dbReference type="OrthoDB" id="1903104at2759"/>
<feature type="compositionally biased region" description="Polar residues" evidence="14">
    <location>
        <begin position="2064"/>
        <end position="2074"/>
    </location>
</feature>
<keyword evidence="10" id="KW-0539">Nucleus</keyword>
<dbReference type="SMART" id="SM00249">
    <property type="entry name" value="PHD"/>
    <property type="match status" value="2"/>
</dbReference>
<feature type="region of interest" description="Disordered" evidence="14">
    <location>
        <begin position="148"/>
        <end position="168"/>
    </location>
</feature>
<dbReference type="InterPro" id="IPR019787">
    <property type="entry name" value="Znf_PHD-finger"/>
</dbReference>
<feature type="domain" description="Bromo" evidence="15">
    <location>
        <begin position="1173"/>
        <end position="1221"/>
    </location>
</feature>
<evidence type="ECO:0000256" key="8">
    <source>
        <dbReference type="ARBA" id="ARBA00023125"/>
    </source>
</evidence>
<feature type="compositionally biased region" description="Basic and acidic residues" evidence="14">
    <location>
        <begin position="715"/>
        <end position="730"/>
    </location>
</feature>
<dbReference type="InterPro" id="IPR019786">
    <property type="entry name" value="Zinc_finger_PHD-type_CS"/>
</dbReference>
<feature type="region of interest" description="Disordered" evidence="14">
    <location>
        <begin position="715"/>
        <end position="744"/>
    </location>
</feature>
<dbReference type="GO" id="GO:0005634">
    <property type="term" value="C:nucleus"/>
    <property type="evidence" value="ECO:0007669"/>
    <property type="project" value="UniProtKB-SubCell"/>
</dbReference>
<comment type="subcellular location">
    <subcellularLocation>
        <location evidence="1">Nucleus</location>
    </subcellularLocation>
</comment>
<dbReference type="Pfam" id="PF15612">
    <property type="entry name" value="WHIM1"/>
    <property type="match status" value="1"/>
</dbReference>
<evidence type="ECO:0000256" key="6">
    <source>
        <dbReference type="ARBA" id="ARBA00023015"/>
    </source>
</evidence>
<dbReference type="SUPFAM" id="SSF54171">
    <property type="entry name" value="DNA-binding domain"/>
    <property type="match status" value="1"/>
</dbReference>
<feature type="region of interest" description="Disordered" evidence="14">
    <location>
        <begin position="2064"/>
        <end position="2110"/>
    </location>
</feature>
<feature type="region of interest" description="Disordered" evidence="14">
    <location>
        <begin position="806"/>
        <end position="830"/>
    </location>
</feature>
<keyword evidence="9" id="KW-0804">Transcription</keyword>
<keyword evidence="2" id="KW-0808">Transferase</keyword>
<dbReference type="PANTHER" id="PTHR47162:SF10">
    <property type="entry name" value="METHYL-CPG-BINDING DOMAIN-CONTAINING PROTEIN 9 ISOFORM X1"/>
    <property type="match status" value="1"/>
</dbReference>
<dbReference type="Pfam" id="PF00439">
    <property type="entry name" value="Bromodomain"/>
    <property type="match status" value="1"/>
</dbReference>
<dbReference type="GO" id="GO:0016740">
    <property type="term" value="F:transferase activity"/>
    <property type="evidence" value="ECO:0007669"/>
    <property type="project" value="UniProtKB-KW"/>
</dbReference>
<dbReference type="InterPro" id="IPR028941">
    <property type="entry name" value="WHIM2_dom"/>
</dbReference>
<dbReference type="Gene3D" id="3.30.160.360">
    <property type="match status" value="1"/>
</dbReference>
<feature type="compositionally biased region" description="Polar residues" evidence="14">
    <location>
        <begin position="811"/>
        <end position="826"/>
    </location>
</feature>
<evidence type="ECO:0000259" key="15">
    <source>
        <dbReference type="PROSITE" id="PS50014"/>
    </source>
</evidence>
<dbReference type="CDD" id="cd15519">
    <property type="entry name" value="PHD1_Lid2p_like"/>
    <property type="match status" value="1"/>
</dbReference>
<dbReference type="InterPro" id="IPR003888">
    <property type="entry name" value="FYrich_N"/>
</dbReference>
<evidence type="ECO:0000256" key="9">
    <source>
        <dbReference type="ARBA" id="ARBA00023163"/>
    </source>
</evidence>
<dbReference type="InterPro" id="IPR011011">
    <property type="entry name" value="Znf_FYVE_PHD"/>
</dbReference>
<feature type="compositionally biased region" description="Polar residues" evidence="14">
    <location>
        <begin position="1560"/>
        <end position="1573"/>
    </location>
</feature>
<evidence type="ECO:0000256" key="1">
    <source>
        <dbReference type="ARBA" id="ARBA00004123"/>
    </source>
</evidence>
<evidence type="ECO:0000256" key="14">
    <source>
        <dbReference type="SAM" id="MobiDB-lite"/>
    </source>
</evidence>
<evidence type="ECO:0000256" key="11">
    <source>
        <dbReference type="PROSITE-ProRule" id="PRU00035"/>
    </source>
</evidence>
<dbReference type="Gene3D" id="3.30.890.10">
    <property type="entry name" value="Methyl-cpg-binding Protein 2, Chain A"/>
    <property type="match status" value="1"/>
</dbReference>
<dbReference type="GO" id="GO:0003677">
    <property type="term" value="F:DNA binding"/>
    <property type="evidence" value="ECO:0007669"/>
    <property type="project" value="UniProtKB-KW"/>
</dbReference>
<dbReference type="PANTHER" id="PTHR47162">
    <property type="entry name" value="OS02G0192300 PROTEIN"/>
    <property type="match status" value="1"/>
</dbReference>
<evidence type="ECO:0000256" key="3">
    <source>
        <dbReference type="ARBA" id="ARBA00022723"/>
    </source>
</evidence>
<sequence>MEFKDSRSSSECDGKLEIRPAPFSIDLNEIPSSSSLESPSAVLDAYAVVRSFHDNPTPPPGAAADLPGEFRSGSACSACGRPEVRGSVVVCDGCERGFHLSCAGMRGRQAIMLEDWLCGDCVRKGSGSKRWPLGVVHSGSRRSGVRLLDINASPPSDGEGEVSDDLQSSRMQNLGEHSFTPIPFGAQTTNSNSCHMENGFDKQKESDVLTRTVNSSSKQNPNEKFLQALRDFIFERQGVLGEGWCVEFKPQSGRCDAVTVYCSPDGKRFESMVDVACHMGLSPSCNSIETEDRSEGYTSVQKGLHNRRRRKESARLSRSSSSAENPEPIKSSYGREPSLDVVIETPSCNLGNSVRVTEAVPQGHGGTGVKQPMEGLPIQYEDFFVLSLGEIDGRPSYHDTSQIWPLGYQSCWHDKITGSFFTCDVLDGGFRPSFKVTRRPCSEVPIPDGSTILSRPNLARSNSKDKAESDDPTTFDMAYDDDDDGDDNIQLILSDPCPPLFEHDYFLCSRSCLGDASHFHSMGNLTPPFTCFQEKSGGCLDSNLGLRDQIGEFSVEGSSTSSVWGMMSQTFVGVCHEVFKRTGTIQFVCNHDLDGTCSPCSDAAAVDADANDVSGSLAKFCTLSCSVNIPRLPCSDVDLEFFCNSLVKWLDQDRFGLDMEFVQEIIEQLPGALACSEYEFLKKRSYYSKSHTVGNGLLLAKRKSEVRGEEEAVDGSFRESKRSRKQDVVQDTKTSNHCPPGKSLSSKLPAELVGDVLQVWEQLWRFYEILGLTEPLTFDELEEELVNPWFDSSNFVEKFEQEVQESRELTLQRSDSTSGHTLSPSYESDHTVPGENLHAFIKMETGSMKEAAQARLASRTYSRCTGVALAKAHSSLLKVLISELLSKVAPLIDPNYDAGELKPRRGRKKDADTSAPMKKVKINMLPINELTWPVLARRYILAVSSMDANLDSSEITSREGAKVFRCLQGDGGVLCGSLTGVAGMEADALLLAEATKRICGSVKRENDVWTVDCKDSDATGASETISVNDRIIPEWAQMLEPVKKLPTNVGTRIRKCIYDALEKGPPEWAKKILEHSISKEVYKGNASGPTKKAALSVLANVNSESQNLPHKPATGRRERRVNSISDMIMKQCRSILRRAAAEDDDRVFCNLLGTTLLNSNDNEDEGVLGFPAMVSRPLDFRTIDLRLAVGAYGGSHEAFLEDVHEVWQNIRTAYGDRPELMQLAETLFQKFESLYEKEVLTLVQKCAELANAESLNAATNKELDDILLCANEIPKAPWDEGVCKVCGIDKDDDSVLLCDTCDSEYHTYCLNPPLARIPEGNWYCPSCVSVQCNTQDASKPVSSGQQRKRYQGEDMRMLSESLIHLAASMEEREYWELTIEERTFLLKFLCDEALNTAILREHLELCADRSVDLQQKLRSLAFELRNLKFREETLAVRAAKGNTNMHNGIGEVGREEGMTNMLTNNGKLMGQKHTLNSRTNYYPINSANLLQQEDGLEGSETNDLNKHPLSFLSKSTFEKHCGGTESENMKPADGQTKNVHSPLIGSPFSHMVSSKRDVSNTKNQQPLSTPQQQKVDDLGKVNHIQNLNGNCESDAEKNGPSQPAIEVIQGPCASTNTMQSHLAEHVPPIFLNSDGVLDHNAIQPDMDDLQAYNLEMGSIKNEIKVLQDSIAEVEAQFQKVSLRRDFLGRDCAGQLYWVLAWTGRCPCLVVDRNPTTHERKQSVNINRNLFVDSSTFRSPPFGREVYQSSRGSSDFRPYEYESNDGILGSASWVFYESDAEIQELIQWLSASDPREGELKESILQWQRLRSLDAQHSKSLVKDDSQVASLKLLDSERDISPDCLITQAATILEKKYGPCLEPETTDIPKKRGRKAKVTYEERMYRCECLEPIWASRHHCLCCHQTFCTNGELEMHNEGKCNSAASAPDNIKENDDPLKGKGMMKSETTRQEYVAEVDLLERSKNGRFDINSRLIKFQNKGIVCPYDIEEVSTKFVTKSSIKELVQEIGLIGSNGVPSFVSLSSPYLSDPTLMLVPTREDKADPVIGPVAVEKQPLFSFENSVEVNTSSDNVTNGSPARFAKKGNDEEALKSERSKQECKTDKDQISSSSNKTRELEVGPCCIVPEYSLRPLVGNVSQILRRLKINLLDMDAALPEEAVRTSKAHLTKRCAWRAFVKSAESIFEMVQATIIFEEMIKTEYLRNGWWYWSSLSAAVNTSTVSSLALRIYTLDAAIVYQKAPLNLDLTDNPKPSSKPGKKRKDAED</sequence>
<feature type="region of interest" description="Disordered" evidence="14">
    <location>
        <begin position="288"/>
        <end position="336"/>
    </location>
</feature>
<dbReference type="InterPro" id="IPR001487">
    <property type="entry name" value="Bromodomain"/>
</dbReference>
<feature type="region of interest" description="Disordered" evidence="14">
    <location>
        <begin position="1921"/>
        <end position="1941"/>
    </location>
</feature>
<feature type="compositionally biased region" description="Basic and acidic residues" evidence="14">
    <location>
        <begin position="2081"/>
        <end position="2103"/>
    </location>
</feature>
<keyword evidence="3" id="KW-0479">Metal-binding</keyword>
<dbReference type="InterPro" id="IPR028942">
    <property type="entry name" value="WHIM1_dom"/>
</dbReference>
<dbReference type="PROSITE" id="PS51543">
    <property type="entry name" value="FYRC"/>
    <property type="match status" value="1"/>
</dbReference>
<evidence type="ECO:0000256" key="5">
    <source>
        <dbReference type="ARBA" id="ARBA00022833"/>
    </source>
</evidence>
<evidence type="ECO:0000256" key="13">
    <source>
        <dbReference type="SAM" id="Coils"/>
    </source>
</evidence>
<accession>A0A9Q0K3Y0</accession>